<evidence type="ECO:0000313" key="3">
    <source>
        <dbReference type="Proteomes" id="UP000288102"/>
    </source>
</evidence>
<accession>A0A434AAR8</accession>
<evidence type="ECO:0008006" key="4">
    <source>
        <dbReference type="Google" id="ProtNLM"/>
    </source>
</evidence>
<reference evidence="3" key="1">
    <citation type="journal article" date="2019" name="Syst. Appl. Microbiol.">
        <title>Flavobacterium circumlabens sp. nov. and Flavobacterium cupreum sp. nov., two psychrotrophic species isolated from Antarctic environmental samples.</title>
        <authorList>
            <person name="Kralova S."/>
            <person name="Busse H.-J."/>
            <person name="Svec P."/>
            <person name="Maslanova I."/>
            <person name="Stankova E."/>
            <person name="Bartak M."/>
            <person name="Sedlacek I."/>
        </authorList>
    </citation>
    <scope>NUCLEOTIDE SEQUENCE [LARGE SCALE GENOMIC DNA]</scope>
    <source>
        <strain evidence="3">CCM 8825</strain>
    </source>
</reference>
<keyword evidence="3" id="KW-1185">Reference proteome</keyword>
<name>A0A434AAR8_9FLAO</name>
<proteinExistence type="predicted"/>
<dbReference type="OrthoDB" id="997115at2"/>
<comment type="caution">
    <text evidence="2">The sequence shown here is derived from an EMBL/GenBank/DDBJ whole genome shotgun (WGS) entry which is preliminary data.</text>
</comment>
<evidence type="ECO:0000313" key="2">
    <source>
        <dbReference type="EMBL" id="RUT71470.1"/>
    </source>
</evidence>
<feature type="signal peptide" evidence="1">
    <location>
        <begin position="1"/>
        <end position="21"/>
    </location>
</feature>
<dbReference type="EMBL" id="QWDM01000003">
    <property type="protein sequence ID" value="RUT71470.1"/>
    <property type="molecule type" value="Genomic_DNA"/>
</dbReference>
<organism evidence="2 3">
    <name type="scientific">Flavobacterium cupreum</name>
    <dbReference type="NCBI Taxonomy" id="2133766"/>
    <lineage>
        <taxon>Bacteria</taxon>
        <taxon>Pseudomonadati</taxon>
        <taxon>Bacteroidota</taxon>
        <taxon>Flavobacteriia</taxon>
        <taxon>Flavobacteriales</taxon>
        <taxon>Flavobacteriaceae</taxon>
        <taxon>Flavobacterium</taxon>
    </lineage>
</organism>
<dbReference type="AlphaFoldDB" id="A0A434AAR8"/>
<sequence length="108" mass="11906">MKWINIILSVYLIVLSSLPCADSLQSDSIAHTNEMVSKTDSKSHEKESDLCPPFCTCNCCAAQVLNTTPVIAWSFDESTPLIKKPLSSYHSVLTSNFCGSIWQPPQIV</sequence>
<keyword evidence="1" id="KW-0732">Signal</keyword>
<dbReference type="InterPro" id="IPR046601">
    <property type="entry name" value="DUF6660"/>
</dbReference>
<evidence type="ECO:0000256" key="1">
    <source>
        <dbReference type="SAM" id="SignalP"/>
    </source>
</evidence>
<dbReference type="Proteomes" id="UP000288102">
    <property type="component" value="Unassembled WGS sequence"/>
</dbReference>
<dbReference type="Pfam" id="PF20365">
    <property type="entry name" value="DUF6660"/>
    <property type="match status" value="1"/>
</dbReference>
<protein>
    <recommendedName>
        <fullName evidence="4">DUF2946 domain-containing protein</fullName>
    </recommendedName>
</protein>
<feature type="chain" id="PRO_5019226381" description="DUF2946 domain-containing protein" evidence="1">
    <location>
        <begin position="22"/>
        <end position="108"/>
    </location>
</feature>
<gene>
    <name evidence="2" type="ORF">D0817_06220</name>
</gene>